<feature type="compositionally biased region" description="Basic and acidic residues" evidence="11">
    <location>
        <begin position="596"/>
        <end position="609"/>
    </location>
</feature>
<gene>
    <name evidence="12" type="ORF">TR159347</name>
</gene>
<dbReference type="PANTHER" id="PTHR11073">
    <property type="entry name" value="CALRETICULIN AND CALNEXIN"/>
    <property type="match status" value="1"/>
</dbReference>
<dbReference type="InterPro" id="IPR009033">
    <property type="entry name" value="Calreticulin/calnexin_P_dom_sf"/>
</dbReference>
<evidence type="ECO:0000256" key="10">
    <source>
        <dbReference type="RuleBase" id="RU362126"/>
    </source>
</evidence>
<dbReference type="InterPro" id="IPR013320">
    <property type="entry name" value="ConA-like_dom_sf"/>
</dbReference>
<dbReference type="FunFam" id="2.60.120.200:FF:000011">
    <property type="entry name" value="Probable calnexin"/>
    <property type="match status" value="1"/>
</dbReference>
<organism evidence="12">
    <name type="scientific">Schistocephalus solidus</name>
    <name type="common">Tapeworm</name>
    <dbReference type="NCBI Taxonomy" id="70667"/>
    <lineage>
        <taxon>Eukaryota</taxon>
        <taxon>Metazoa</taxon>
        <taxon>Spiralia</taxon>
        <taxon>Lophotrochozoa</taxon>
        <taxon>Platyhelminthes</taxon>
        <taxon>Cestoda</taxon>
        <taxon>Eucestoda</taxon>
        <taxon>Diphyllobothriidea</taxon>
        <taxon>Diphyllobothriidae</taxon>
        <taxon>Schistocephalus</taxon>
    </lineage>
</organism>
<feature type="region of interest" description="Disordered" evidence="11">
    <location>
        <begin position="302"/>
        <end position="345"/>
    </location>
</feature>
<evidence type="ECO:0000256" key="8">
    <source>
        <dbReference type="ARBA" id="ARBA00053392"/>
    </source>
</evidence>
<keyword evidence="6 10" id="KW-0472">Membrane</keyword>
<evidence type="ECO:0000256" key="11">
    <source>
        <dbReference type="SAM" id="MobiDB-lite"/>
    </source>
</evidence>
<feature type="disulfide bond" evidence="9">
    <location>
        <begin position="201"/>
        <end position="235"/>
    </location>
</feature>
<evidence type="ECO:0008006" key="13">
    <source>
        <dbReference type="Google" id="ProtNLM"/>
    </source>
</evidence>
<evidence type="ECO:0000256" key="5">
    <source>
        <dbReference type="ARBA" id="ARBA00022989"/>
    </source>
</evidence>
<keyword evidence="9" id="KW-1015">Disulfide bond</keyword>
<dbReference type="Pfam" id="PF00262">
    <property type="entry name" value="Calreticulin"/>
    <property type="match status" value="1"/>
</dbReference>
<dbReference type="GO" id="GO:0036503">
    <property type="term" value="P:ERAD pathway"/>
    <property type="evidence" value="ECO:0007669"/>
    <property type="project" value="TreeGrafter"/>
</dbReference>
<evidence type="ECO:0000313" key="12">
    <source>
        <dbReference type="EMBL" id="JAP40524.1"/>
    </source>
</evidence>
<dbReference type="PANTHER" id="PTHR11073:SF1">
    <property type="entry name" value="CALNEXIN 14D-RELATED"/>
    <property type="match status" value="1"/>
</dbReference>
<keyword evidence="7 10" id="KW-0143">Chaperone</keyword>
<evidence type="ECO:0000256" key="3">
    <source>
        <dbReference type="ARBA" id="ARBA00022692"/>
    </source>
</evidence>
<dbReference type="Gene3D" id="2.10.250.10">
    <property type="entry name" value="Calreticulin/calnexin, P domain"/>
    <property type="match status" value="1"/>
</dbReference>
<dbReference type="PROSITE" id="PS00805">
    <property type="entry name" value="CALRETICULIN_REPEAT"/>
    <property type="match status" value="1"/>
</dbReference>
<sequence>RFSSITPRNVLIFDSLHRRCTSLRVNFSINENPPVVPMHIYISLFYVIDQPKPMVYLHMLARSLRISSVMNLLHLGLLIFLLGQSFAADEEASSPTKPLFAPPRIPDDAVLAVYFDSGDDMEKFVLSKAKKEGVEDAIAKYDGLWDIEIPSSSAIDGDHYLILKSKNKHHAIATDLGKEFQFTGNEFVLQYEVNFLEGISCGGGYVKLLSASPNLDLTQFHDKTPYTIMFGPDKCGMDMKIHFIFRHRNPKTGVIEEKHAKQSSKSLDTYFSDKKTHLYTLVVRSDNSFEIYVDQTLVNSGNLLKDVNPPVNPPNEIDDPNDKKPADWDDRAKIPDPTAKKPDDWDETAPEFIIDEDAVMPEGWLENEPTLIPDESSKKPDDWDDATDGEWEAPKIENPACKDAPGCGKWSKPLVKNPKYKGKWSPPLISNPAYKGEWHPKRIPNPDFYEDKEPYKMTPIRALGLELWSLSDQIAFDNFYIGTSKKGADDFAAQTWALKHSAELAADTSAKSVVDAIKEVVSEKPWVVALVLLAVLVPLLLICIFCCRSSPEETPSEAAAHHKKTDEPVVDDENATGAVVEEVEESPAEEDEEEEPASKEAGDAEKVVDDASEDDHEIEDEEVAKPVARQRTRKE</sequence>
<comment type="subcellular location">
    <subcellularLocation>
        <location evidence="1">Endoplasmic reticulum membrane</location>
        <topology evidence="1">Single-pass type I membrane protein</topology>
    </subcellularLocation>
</comment>
<evidence type="ECO:0000256" key="1">
    <source>
        <dbReference type="ARBA" id="ARBA00004115"/>
    </source>
</evidence>
<dbReference type="SUPFAM" id="SSF49899">
    <property type="entry name" value="Concanavalin A-like lectins/glucanases"/>
    <property type="match status" value="1"/>
</dbReference>
<comment type="function">
    <text evidence="8">Calcium-binding protein that interacts with newly synthesized monoglucosylated glycoproteins in the endoplasmic reticulum. It may act in assisting protein assembly and/or in the retention within the ER of unassembled protein subunits. It seems to play a major role in the quality control apparatus of the ER by the retention of incorrectly folded proteins. Required for embryogenesis and larval development under heat and ER stress conditions. May be important for germ cell development. Involved in neuronal necrotic cell death.</text>
</comment>
<protein>
    <recommendedName>
        <fullName evidence="13">Calnexin</fullName>
    </recommendedName>
</protein>
<keyword evidence="4 10" id="KW-0256">Endoplasmic reticulum</keyword>
<dbReference type="GO" id="GO:0006457">
    <property type="term" value="P:protein folding"/>
    <property type="evidence" value="ECO:0007669"/>
    <property type="project" value="InterPro"/>
</dbReference>
<comment type="similarity">
    <text evidence="2 10">Belongs to the calreticulin family.</text>
</comment>
<dbReference type="EMBL" id="GEEE01022701">
    <property type="protein sequence ID" value="JAP40524.1"/>
    <property type="molecule type" value="Transcribed_RNA"/>
</dbReference>
<keyword evidence="5 10" id="KW-1133">Transmembrane helix</keyword>
<keyword evidence="3 10" id="KW-0812">Transmembrane</keyword>
<dbReference type="GO" id="GO:0005509">
    <property type="term" value="F:calcium ion binding"/>
    <property type="evidence" value="ECO:0007669"/>
    <property type="project" value="InterPro"/>
</dbReference>
<feature type="region of interest" description="Disordered" evidence="11">
    <location>
        <begin position="557"/>
        <end position="635"/>
    </location>
</feature>
<dbReference type="InterPro" id="IPR001580">
    <property type="entry name" value="Calret/calnex"/>
</dbReference>
<dbReference type="PROSITE" id="PS00804">
    <property type="entry name" value="CALRETICULIN_2"/>
    <property type="match status" value="1"/>
</dbReference>
<dbReference type="SUPFAM" id="SSF63887">
    <property type="entry name" value="P-domain of calnexin/calreticulin"/>
    <property type="match status" value="1"/>
</dbReference>
<evidence type="ECO:0000256" key="7">
    <source>
        <dbReference type="ARBA" id="ARBA00023186"/>
    </source>
</evidence>
<dbReference type="PRINTS" id="PR00626">
    <property type="entry name" value="CALRETICULIN"/>
</dbReference>
<evidence type="ECO:0000256" key="4">
    <source>
        <dbReference type="ARBA" id="ARBA00022824"/>
    </source>
</evidence>
<dbReference type="FunFam" id="2.10.250.10:FF:000001">
    <property type="entry name" value="Calnexin homolog"/>
    <property type="match status" value="1"/>
</dbReference>
<feature type="compositionally biased region" description="Acidic residues" evidence="11">
    <location>
        <begin position="610"/>
        <end position="622"/>
    </location>
</feature>
<feature type="compositionally biased region" description="Basic and acidic residues" evidence="11">
    <location>
        <begin position="320"/>
        <end position="343"/>
    </location>
</feature>
<evidence type="ECO:0000256" key="2">
    <source>
        <dbReference type="ARBA" id="ARBA00010983"/>
    </source>
</evidence>
<dbReference type="GO" id="GO:0005789">
    <property type="term" value="C:endoplasmic reticulum membrane"/>
    <property type="evidence" value="ECO:0007669"/>
    <property type="project" value="UniProtKB-SubCell"/>
</dbReference>
<feature type="transmembrane region" description="Helical" evidence="10">
    <location>
        <begin position="526"/>
        <end position="547"/>
    </location>
</feature>
<feature type="non-terminal residue" evidence="12">
    <location>
        <position position="1"/>
    </location>
</feature>
<evidence type="ECO:0000256" key="6">
    <source>
        <dbReference type="ARBA" id="ARBA00023136"/>
    </source>
</evidence>
<dbReference type="InterPro" id="IPR018124">
    <property type="entry name" value="Calret/calnex_CS"/>
</dbReference>
<dbReference type="GO" id="GO:0051082">
    <property type="term" value="F:unfolded protein binding"/>
    <property type="evidence" value="ECO:0007669"/>
    <property type="project" value="InterPro"/>
</dbReference>
<proteinExistence type="inferred from homology"/>
<accession>A0A0X3NKP9</accession>
<name>A0A0X3NKP9_SCHSO</name>
<feature type="compositionally biased region" description="Acidic residues" evidence="11">
    <location>
        <begin position="581"/>
        <end position="595"/>
    </location>
</feature>
<reference evidence="12" key="1">
    <citation type="submission" date="2016-01" db="EMBL/GenBank/DDBJ databases">
        <title>Reference transcriptome for the parasite Schistocephalus solidus: insights into the molecular evolution of parasitism.</title>
        <authorList>
            <person name="Hebert F.O."/>
            <person name="Grambauer S."/>
            <person name="Barber I."/>
            <person name="Landry C.R."/>
            <person name="Aubin-Horth N."/>
        </authorList>
    </citation>
    <scope>NUCLEOTIDE SEQUENCE</scope>
</reference>
<evidence type="ECO:0000256" key="9">
    <source>
        <dbReference type="PIRSR" id="PIRSR601580-3"/>
    </source>
</evidence>
<dbReference type="AlphaFoldDB" id="A0A0X3NKP9"/>
<dbReference type="Gene3D" id="2.60.120.200">
    <property type="match status" value="1"/>
</dbReference>